<dbReference type="CDD" id="cd05930">
    <property type="entry name" value="A_NRPS"/>
    <property type="match status" value="1"/>
</dbReference>
<dbReference type="PANTHER" id="PTHR45527:SF1">
    <property type="entry name" value="FATTY ACID SYNTHASE"/>
    <property type="match status" value="1"/>
</dbReference>
<comment type="caution">
    <text evidence="2">The sequence shown here is derived from an EMBL/GenBank/DDBJ whole genome shotgun (WGS) entry which is preliminary data.</text>
</comment>
<organism evidence="2 3">
    <name type="scientific">Flavobacterium paronense</name>
    <dbReference type="NCBI Taxonomy" id="1392775"/>
    <lineage>
        <taxon>Bacteria</taxon>
        <taxon>Pseudomonadati</taxon>
        <taxon>Bacteroidota</taxon>
        <taxon>Flavobacteriia</taxon>
        <taxon>Flavobacteriales</taxon>
        <taxon>Flavobacteriaceae</taxon>
        <taxon>Flavobacterium</taxon>
    </lineage>
</organism>
<proteinExistence type="predicted"/>
<evidence type="ECO:0000259" key="1">
    <source>
        <dbReference type="Pfam" id="PF00501"/>
    </source>
</evidence>
<name>A0ABV5GFD7_9FLAO</name>
<dbReference type="InterPro" id="IPR045851">
    <property type="entry name" value="AMP-bd_C_sf"/>
</dbReference>
<dbReference type="PANTHER" id="PTHR45527">
    <property type="entry name" value="NONRIBOSOMAL PEPTIDE SYNTHETASE"/>
    <property type="match status" value="1"/>
</dbReference>
<reference evidence="2 3" key="1">
    <citation type="submission" date="2024-09" db="EMBL/GenBank/DDBJ databases">
        <authorList>
            <person name="Sun Q."/>
            <person name="Mori K."/>
        </authorList>
    </citation>
    <scope>NUCLEOTIDE SEQUENCE [LARGE SCALE GENOMIC DNA]</scope>
    <source>
        <strain evidence="2 3">CECT 8460</strain>
    </source>
</reference>
<evidence type="ECO:0000313" key="2">
    <source>
        <dbReference type="EMBL" id="MFB9089855.1"/>
    </source>
</evidence>
<dbReference type="SUPFAM" id="SSF56801">
    <property type="entry name" value="Acetyl-CoA synthetase-like"/>
    <property type="match status" value="1"/>
</dbReference>
<dbReference type="InterPro" id="IPR010071">
    <property type="entry name" value="AA_adenyl_dom"/>
</dbReference>
<dbReference type="Proteomes" id="UP001589576">
    <property type="component" value="Unassembled WGS sequence"/>
</dbReference>
<dbReference type="Gene3D" id="3.40.50.12780">
    <property type="entry name" value="N-terminal domain of ligase-like"/>
    <property type="match status" value="1"/>
</dbReference>
<dbReference type="InterPro" id="IPR042099">
    <property type="entry name" value="ANL_N_sf"/>
</dbReference>
<dbReference type="Pfam" id="PF00501">
    <property type="entry name" value="AMP-binding"/>
    <property type="match status" value="1"/>
</dbReference>
<gene>
    <name evidence="2" type="ORF">ACFFUU_09605</name>
</gene>
<keyword evidence="3" id="KW-1185">Reference proteome</keyword>
<accession>A0ABV5GFD7</accession>
<dbReference type="NCBIfam" id="TIGR01733">
    <property type="entry name" value="AA-adenyl-dom"/>
    <property type="match status" value="1"/>
</dbReference>
<dbReference type="RefSeq" id="WP_290284113.1">
    <property type="nucleotide sequence ID" value="NZ_JAUFQN010000019.1"/>
</dbReference>
<evidence type="ECO:0000313" key="3">
    <source>
        <dbReference type="Proteomes" id="UP001589576"/>
    </source>
</evidence>
<dbReference type="Gene3D" id="3.30.300.30">
    <property type="match status" value="1"/>
</dbReference>
<feature type="domain" description="AMP-dependent synthetase/ligase" evidence="1">
    <location>
        <begin position="9"/>
        <end position="367"/>
    </location>
</feature>
<dbReference type="InterPro" id="IPR000873">
    <property type="entry name" value="AMP-dep_synth/lig_dom"/>
</dbReference>
<dbReference type="EMBL" id="JBHMFB010000016">
    <property type="protein sequence ID" value="MFB9089855.1"/>
    <property type="molecule type" value="Genomic_DNA"/>
</dbReference>
<protein>
    <submittedName>
        <fullName evidence="2">Amino acid adenylation domain-containing protein</fullName>
    </submittedName>
</protein>
<sequence>MNNNLTEYFKNTVSGFPNKVAIDDNQATMSFSELNKISDQIALEIVSKTKDSRQPIAVYLPKNRWSVASFIGIFKSGNFYIPLDIKSPGERILKIIETLNSSWIITNYEHKENLINLGYQGNIICIEDVVSNPISEDAITKLEQISNSIIDLDPIYSIFTSGSTGDPKGVLISHRGVIDFIEWGISTYDITDKAIIGNQVPLYFDMSVLDIYLMVFTGATLHIIPEEHFAFPIKLIEYVNEKNINLIFWVPSVLNNVSNFDAFSVIKPTSLTKILFGGEAMPNKHLNYWRNNYPNALYSNLYGPTEITVIATYYIVNRTFKDDESLPIGKACKNTQTLIFAEDGKPVKKGEMGELHVRGSLLAYGYYNNSEKTKEAFVQNPLHNLYPDIVYKTGDLVYENDLNEIIFVGRKDSQIKHMGYRIELGEIETAILGIEEVGNSCVLYDDNQKRIVAFFKSKKTGVEIKKELMLALPKYMIPTKWINIEQFPLNANGKINRLELKNML</sequence>